<evidence type="ECO:0000313" key="2">
    <source>
        <dbReference type="EMBL" id="KIM97324.1"/>
    </source>
</evidence>
<organism evidence="2 3">
    <name type="scientific">Oidiodendron maius (strain Zn)</name>
    <dbReference type="NCBI Taxonomy" id="913774"/>
    <lineage>
        <taxon>Eukaryota</taxon>
        <taxon>Fungi</taxon>
        <taxon>Dikarya</taxon>
        <taxon>Ascomycota</taxon>
        <taxon>Pezizomycotina</taxon>
        <taxon>Leotiomycetes</taxon>
        <taxon>Leotiomycetes incertae sedis</taxon>
        <taxon>Myxotrichaceae</taxon>
        <taxon>Oidiodendron</taxon>
    </lineage>
</organism>
<feature type="transmembrane region" description="Helical" evidence="1">
    <location>
        <begin position="54"/>
        <end position="78"/>
    </location>
</feature>
<evidence type="ECO:0000256" key="1">
    <source>
        <dbReference type="SAM" id="Phobius"/>
    </source>
</evidence>
<reference evidence="3" key="2">
    <citation type="submission" date="2015-01" db="EMBL/GenBank/DDBJ databases">
        <title>Evolutionary Origins and Diversification of the Mycorrhizal Mutualists.</title>
        <authorList>
            <consortium name="DOE Joint Genome Institute"/>
            <consortium name="Mycorrhizal Genomics Consortium"/>
            <person name="Kohler A."/>
            <person name="Kuo A."/>
            <person name="Nagy L.G."/>
            <person name="Floudas D."/>
            <person name="Copeland A."/>
            <person name="Barry K.W."/>
            <person name="Cichocki N."/>
            <person name="Veneault-Fourrey C."/>
            <person name="LaButti K."/>
            <person name="Lindquist E.A."/>
            <person name="Lipzen A."/>
            <person name="Lundell T."/>
            <person name="Morin E."/>
            <person name="Murat C."/>
            <person name="Riley R."/>
            <person name="Ohm R."/>
            <person name="Sun H."/>
            <person name="Tunlid A."/>
            <person name="Henrissat B."/>
            <person name="Grigoriev I.V."/>
            <person name="Hibbett D.S."/>
            <person name="Martin F."/>
        </authorList>
    </citation>
    <scope>NUCLEOTIDE SEQUENCE [LARGE SCALE GENOMIC DNA]</scope>
    <source>
        <strain evidence="3">Zn</strain>
    </source>
</reference>
<dbReference type="InParanoid" id="A0A0C3H1S1"/>
<dbReference type="OrthoDB" id="4847749at2759"/>
<protein>
    <submittedName>
        <fullName evidence="2">Uncharacterized protein</fullName>
    </submittedName>
</protein>
<keyword evidence="3" id="KW-1185">Reference proteome</keyword>
<name>A0A0C3H1S1_OIDMZ</name>
<feature type="transmembrane region" description="Helical" evidence="1">
    <location>
        <begin position="20"/>
        <end position="42"/>
    </location>
</feature>
<accession>A0A0C3H1S1</accession>
<reference evidence="2 3" key="1">
    <citation type="submission" date="2014-04" db="EMBL/GenBank/DDBJ databases">
        <authorList>
            <consortium name="DOE Joint Genome Institute"/>
            <person name="Kuo A."/>
            <person name="Martino E."/>
            <person name="Perotto S."/>
            <person name="Kohler A."/>
            <person name="Nagy L.G."/>
            <person name="Floudas D."/>
            <person name="Copeland A."/>
            <person name="Barry K.W."/>
            <person name="Cichocki N."/>
            <person name="Veneault-Fourrey C."/>
            <person name="LaButti K."/>
            <person name="Lindquist E.A."/>
            <person name="Lipzen A."/>
            <person name="Lundell T."/>
            <person name="Morin E."/>
            <person name="Murat C."/>
            <person name="Sun H."/>
            <person name="Tunlid A."/>
            <person name="Henrissat B."/>
            <person name="Grigoriev I.V."/>
            <person name="Hibbett D.S."/>
            <person name="Martin F."/>
            <person name="Nordberg H.P."/>
            <person name="Cantor M.N."/>
            <person name="Hua S.X."/>
        </authorList>
    </citation>
    <scope>NUCLEOTIDE SEQUENCE [LARGE SCALE GENOMIC DNA]</scope>
    <source>
        <strain evidence="2 3">Zn</strain>
    </source>
</reference>
<sequence>MILFETGASVFEVMWDVALAYFVIRISFVYYIVTFLSSYLIALIPKSIYFSRNVLYPSSFTANLLTIALISQFLISYYKIPRFASFRLGIGLMAMCFMVVTEICTSTSMHKQGWSYKQWYAESLNLTKEALRLLIFTAMPTIWILGESLWDEARKLQKSGSVKKNITVPVVAEL</sequence>
<proteinExistence type="predicted"/>
<evidence type="ECO:0000313" key="3">
    <source>
        <dbReference type="Proteomes" id="UP000054321"/>
    </source>
</evidence>
<dbReference type="EMBL" id="KN832882">
    <property type="protein sequence ID" value="KIM97324.1"/>
    <property type="molecule type" value="Genomic_DNA"/>
</dbReference>
<keyword evidence="1" id="KW-0472">Membrane</keyword>
<gene>
    <name evidence="2" type="ORF">OIDMADRAFT_20533</name>
</gene>
<keyword evidence="1" id="KW-0812">Transmembrane</keyword>
<dbReference type="AlphaFoldDB" id="A0A0C3H1S1"/>
<dbReference type="HOGENOM" id="CLU_123427_0_0_1"/>
<keyword evidence="1" id="KW-1133">Transmembrane helix</keyword>
<dbReference type="Proteomes" id="UP000054321">
    <property type="component" value="Unassembled WGS sequence"/>
</dbReference>
<feature type="transmembrane region" description="Helical" evidence="1">
    <location>
        <begin position="90"/>
        <end position="109"/>
    </location>
</feature>
<feature type="transmembrane region" description="Helical" evidence="1">
    <location>
        <begin position="130"/>
        <end position="146"/>
    </location>
</feature>